<gene>
    <name evidence="2" type="ORF">ACJMK2_042926</name>
</gene>
<evidence type="ECO:0000313" key="3">
    <source>
        <dbReference type="Proteomes" id="UP001634394"/>
    </source>
</evidence>
<comment type="caution">
    <text evidence="2">The sequence shown here is derived from an EMBL/GenBank/DDBJ whole genome shotgun (WGS) entry which is preliminary data.</text>
</comment>
<evidence type="ECO:0000256" key="1">
    <source>
        <dbReference type="SAM" id="MobiDB-lite"/>
    </source>
</evidence>
<organism evidence="2 3">
    <name type="scientific">Sinanodonta woodiana</name>
    <name type="common">Chinese pond mussel</name>
    <name type="synonym">Anodonta woodiana</name>
    <dbReference type="NCBI Taxonomy" id="1069815"/>
    <lineage>
        <taxon>Eukaryota</taxon>
        <taxon>Metazoa</taxon>
        <taxon>Spiralia</taxon>
        <taxon>Lophotrochozoa</taxon>
        <taxon>Mollusca</taxon>
        <taxon>Bivalvia</taxon>
        <taxon>Autobranchia</taxon>
        <taxon>Heteroconchia</taxon>
        <taxon>Palaeoheterodonta</taxon>
        <taxon>Unionida</taxon>
        <taxon>Unionoidea</taxon>
        <taxon>Unionidae</taxon>
        <taxon>Unioninae</taxon>
        <taxon>Sinanodonta</taxon>
    </lineage>
</organism>
<evidence type="ECO:0000313" key="2">
    <source>
        <dbReference type="EMBL" id="KAL3865550.1"/>
    </source>
</evidence>
<dbReference type="AlphaFoldDB" id="A0ABD3VVC6"/>
<accession>A0ABD3VVC6</accession>
<feature type="compositionally biased region" description="Low complexity" evidence="1">
    <location>
        <begin position="9"/>
        <end position="20"/>
    </location>
</feature>
<sequence length="436" mass="49860">MEPMQDNASSNISSHSNNGISGSEKESIFKFPVLILQLDASGNLQRENEELEIDLQNLTIQTGLGMKISQDSFRYAGPCDFTSKATSSVLIVLTYRAFIENHYIFFQSLNEKDAEILETLKQFRSETLRKFQKTPLVDIWKFLPVQPLFSGKIRVYVSDVEKTPEPADEEEYFVITDVESMSLFKVFPQNVPSQVAYFYQDSGPNVVEIVRLINSAEIRIQTNTKQFVIKEKGPHVDKFLLSLRETKSKPKDFLTRPDSILDFYYGSKQPLLTLHPMSPPSTRLGTVKIKQKDEEEEPESWPAASSANAEGTIHDIRLKELQGQMQSALDQFESNEDFQALWIVAETELKVIEESGAVPETEMDSAGLDQNNSEHLCKAFADIEDQIKDECYDIALSRLKACRSVFIYSALDRARDIFREDNFTILKKLFFKRFVY</sequence>
<keyword evidence="3" id="KW-1185">Reference proteome</keyword>
<protein>
    <submittedName>
        <fullName evidence="2">Uncharacterized protein</fullName>
    </submittedName>
</protein>
<name>A0ABD3VVC6_SINWO</name>
<reference evidence="2 3" key="1">
    <citation type="submission" date="2024-11" db="EMBL/GenBank/DDBJ databases">
        <title>Chromosome-level genome assembly of the freshwater bivalve Anodonta woodiana.</title>
        <authorList>
            <person name="Chen X."/>
        </authorList>
    </citation>
    <scope>NUCLEOTIDE SEQUENCE [LARGE SCALE GENOMIC DNA]</scope>
    <source>
        <strain evidence="2">MN2024</strain>
        <tissue evidence="2">Gills</tissue>
    </source>
</reference>
<dbReference type="EMBL" id="JBJQND010000009">
    <property type="protein sequence ID" value="KAL3865550.1"/>
    <property type="molecule type" value="Genomic_DNA"/>
</dbReference>
<proteinExistence type="predicted"/>
<feature type="region of interest" description="Disordered" evidence="1">
    <location>
        <begin position="1"/>
        <end position="20"/>
    </location>
</feature>
<dbReference type="Proteomes" id="UP001634394">
    <property type="component" value="Unassembled WGS sequence"/>
</dbReference>